<reference evidence="2 3" key="1">
    <citation type="submission" date="2019-03" db="EMBL/GenBank/DDBJ databases">
        <authorList>
            <consortium name="Pathogen Informatics"/>
        </authorList>
    </citation>
    <scope>NUCLEOTIDE SEQUENCE [LARGE SCALE GENOMIC DNA]</scope>
    <source>
        <strain evidence="2 3">NCTC12282</strain>
    </source>
</reference>
<keyword evidence="1" id="KW-0812">Transmembrane</keyword>
<evidence type="ECO:0000313" key="3">
    <source>
        <dbReference type="Proteomes" id="UP000373449"/>
    </source>
</evidence>
<dbReference type="Proteomes" id="UP000373449">
    <property type="component" value="Unassembled WGS sequence"/>
</dbReference>
<accession>A0A484ZN62</accession>
<feature type="transmembrane region" description="Helical" evidence="1">
    <location>
        <begin position="12"/>
        <end position="44"/>
    </location>
</feature>
<evidence type="ECO:0000256" key="1">
    <source>
        <dbReference type="SAM" id="Phobius"/>
    </source>
</evidence>
<name>A0A484ZN62_9GAMM</name>
<dbReference type="EMBL" id="CAADJA010000002">
    <property type="protein sequence ID" value="VFS49840.1"/>
    <property type="molecule type" value="Genomic_DNA"/>
</dbReference>
<dbReference type="AlphaFoldDB" id="A0A484ZN62"/>
<proteinExistence type="predicted"/>
<keyword evidence="1" id="KW-0472">Membrane</keyword>
<protein>
    <submittedName>
        <fullName evidence="2">Uncharacterized protein</fullName>
    </submittedName>
</protein>
<evidence type="ECO:0000313" key="2">
    <source>
        <dbReference type="EMBL" id="VFS49840.1"/>
    </source>
</evidence>
<sequence>MIETISHFIDSIILWISSFMMLSSLCLLIILYLFCAVSVVMVMLDDPEHHGD</sequence>
<gene>
    <name evidence="2" type="ORF">NCTC12282_04205</name>
</gene>
<organism evidence="2 3">
    <name type="scientific">Budvicia aquatica</name>
    <dbReference type="NCBI Taxonomy" id="82979"/>
    <lineage>
        <taxon>Bacteria</taxon>
        <taxon>Pseudomonadati</taxon>
        <taxon>Pseudomonadota</taxon>
        <taxon>Gammaproteobacteria</taxon>
        <taxon>Enterobacterales</taxon>
        <taxon>Budviciaceae</taxon>
        <taxon>Budvicia</taxon>
    </lineage>
</organism>
<keyword evidence="1" id="KW-1133">Transmembrane helix</keyword>